<evidence type="ECO:0000256" key="5">
    <source>
        <dbReference type="SAM" id="MobiDB-lite"/>
    </source>
</evidence>
<evidence type="ECO:0000313" key="8">
    <source>
        <dbReference type="Proteomes" id="UP000324897"/>
    </source>
</evidence>
<keyword evidence="2 4" id="KW-0646">Protease inhibitor</keyword>
<dbReference type="GO" id="GO:0004869">
    <property type="term" value="F:cysteine-type endopeptidase inhibitor activity"/>
    <property type="evidence" value="ECO:0007669"/>
    <property type="project" value="UniProtKB-KW"/>
</dbReference>
<dbReference type="InterPro" id="IPR027214">
    <property type="entry name" value="Cystatin"/>
</dbReference>
<dbReference type="Gramene" id="TVU34742">
    <property type="protein sequence ID" value="TVU34742"/>
    <property type="gene ID" value="EJB05_16592"/>
</dbReference>
<evidence type="ECO:0000256" key="3">
    <source>
        <dbReference type="ARBA" id="ARBA00022704"/>
    </source>
</evidence>
<evidence type="ECO:0000313" key="7">
    <source>
        <dbReference type="EMBL" id="TVU34742.1"/>
    </source>
</evidence>
<proteinExistence type="inferred from homology"/>
<dbReference type="Pfam" id="PF16845">
    <property type="entry name" value="SQAPI"/>
    <property type="match status" value="1"/>
</dbReference>
<dbReference type="CDD" id="cd00042">
    <property type="entry name" value="CY"/>
    <property type="match status" value="1"/>
</dbReference>
<feature type="region of interest" description="Disordered" evidence="5">
    <location>
        <begin position="1"/>
        <end position="43"/>
    </location>
</feature>
<dbReference type="Proteomes" id="UP000324897">
    <property type="component" value="Unassembled WGS sequence"/>
</dbReference>
<evidence type="ECO:0000256" key="4">
    <source>
        <dbReference type="RuleBase" id="RU362130"/>
    </source>
</evidence>
<evidence type="ECO:0000256" key="2">
    <source>
        <dbReference type="ARBA" id="ARBA00022690"/>
    </source>
</evidence>
<dbReference type="SMART" id="SM00043">
    <property type="entry name" value="CY"/>
    <property type="match status" value="1"/>
</dbReference>
<accession>A0A5J9VEJ5</accession>
<protein>
    <recommendedName>
        <fullName evidence="4">Cysteine proteinase inhibitor</fullName>
    </recommendedName>
</protein>
<feature type="non-terminal residue" evidence="7">
    <location>
        <position position="1"/>
    </location>
</feature>
<gene>
    <name evidence="7" type="ORF">EJB05_16592</name>
</gene>
<keyword evidence="3 4" id="KW-0789">Thiol protease inhibitor</keyword>
<dbReference type="OrthoDB" id="1908104at2759"/>
<evidence type="ECO:0000259" key="6">
    <source>
        <dbReference type="SMART" id="SM00043"/>
    </source>
</evidence>
<dbReference type="InterPro" id="IPR046350">
    <property type="entry name" value="Cystatin_sf"/>
</dbReference>
<feature type="domain" description="Cystatin" evidence="6">
    <location>
        <begin position="53"/>
        <end position="143"/>
    </location>
</feature>
<dbReference type="SUPFAM" id="SSF54403">
    <property type="entry name" value="Cystatin/monellin"/>
    <property type="match status" value="1"/>
</dbReference>
<feature type="non-terminal residue" evidence="7">
    <location>
        <position position="145"/>
    </location>
</feature>
<dbReference type="Gene3D" id="3.10.450.10">
    <property type="match status" value="1"/>
</dbReference>
<dbReference type="InterPro" id="IPR000010">
    <property type="entry name" value="Cystatin_dom"/>
</dbReference>
<evidence type="ECO:0000256" key="1">
    <source>
        <dbReference type="ARBA" id="ARBA00007233"/>
    </source>
</evidence>
<dbReference type="EMBL" id="RWGY01000009">
    <property type="protein sequence ID" value="TVU34742.1"/>
    <property type="molecule type" value="Genomic_DNA"/>
</dbReference>
<feature type="compositionally biased region" description="Polar residues" evidence="5">
    <location>
        <begin position="1"/>
        <end position="17"/>
    </location>
</feature>
<dbReference type="PANTHER" id="PTHR11413:SF114">
    <property type="entry name" value="CYSTEINE PROTEINASE INHIBITOR"/>
    <property type="match status" value="1"/>
</dbReference>
<feature type="compositionally biased region" description="Basic and acidic residues" evidence="5">
    <location>
        <begin position="18"/>
        <end position="34"/>
    </location>
</feature>
<name>A0A5J9VEJ5_9POAL</name>
<keyword evidence="8" id="KW-1185">Reference proteome</keyword>
<comment type="caution">
    <text evidence="7">The sequence shown here is derived from an EMBL/GenBank/DDBJ whole genome shotgun (WGS) entry which is preliminary data.</text>
</comment>
<organism evidence="7 8">
    <name type="scientific">Eragrostis curvula</name>
    <name type="common">weeping love grass</name>
    <dbReference type="NCBI Taxonomy" id="38414"/>
    <lineage>
        <taxon>Eukaryota</taxon>
        <taxon>Viridiplantae</taxon>
        <taxon>Streptophyta</taxon>
        <taxon>Embryophyta</taxon>
        <taxon>Tracheophyta</taxon>
        <taxon>Spermatophyta</taxon>
        <taxon>Magnoliopsida</taxon>
        <taxon>Liliopsida</taxon>
        <taxon>Poales</taxon>
        <taxon>Poaceae</taxon>
        <taxon>PACMAD clade</taxon>
        <taxon>Chloridoideae</taxon>
        <taxon>Eragrostideae</taxon>
        <taxon>Eragrostidinae</taxon>
        <taxon>Eragrostis</taxon>
    </lineage>
</organism>
<reference evidence="7 8" key="1">
    <citation type="journal article" date="2019" name="Sci. Rep.">
        <title>A high-quality genome of Eragrostis curvula grass provides insights into Poaceae evolution and supports new strategies to enhance forage quality.</title>
        <authorList>
            <person name="Carballo J."/>
            <person name="Santos B.A.C.M."/>
            <person name="Zappacosta D."/>
            <person name="Garbus I."/>
            <person name="Selva J.P."/>
            <person name="Gallo C.A."/>
            <person name="Diaz A."/>
            <person name="Albertini E."/>
            <person name="Caccamo M."/>
            <person name="Echenique V."/>
        </authorList>
    </citation>
    <scope>NUCLEOTIDE SEQUENCE [LARGE SCALE GENOMIC DNA]</scope>
    <source>
        <strain evidence="8">cv. Victoria</strain>
        <tissue evidence="7">Leaf</tissue>
    </source>
</reference>
<dbReference type="AlphaFoldDB" id="A0A5J9VEJ5"/>
<sequence length="145" mass="16463">MAEGSKQSAMEENSNRSTMEDAMRRRQSAIEEAMRTQPSDNEDLKRLVMAEAAVIGSIRDAPGSENDPDVIDVAWFAVSEHNNNNNANAPLEFEKVVKVREQDVSRTVYYLTIEAKDGEAKKLYEAAVYDNWDSKRLMDFWPAED</sequence>
<comment type="similarity">
    <text evidence="1 4">Belongs to the cystatin family. Phytocystatin subfamily.</text>
</comment>
<dbReference type="PANTHER" id="PTHR11413">
    <property type="entry name" value="CYSTATIN FAMILY MEMBER"/>
    <property type="match status" value="1"/>
</dbReference>